<dbReference type="Pfam" id="PF19269">
    <property type="entry name" value="Anticodon_2"/>
    <property type="match status" value="1"/>
</dbReference>
<evidence type="ECO:0000259" key="8">
    <source>
        <dbReference type="Pfam" id="PF00749"/>
    </source>
</evidence>
<dbReference type="GO" id="GO:0005739">
    <property type="term" value="C:mitochondrion"/>
    <property type="evidence" value="ECO:0007669"/>
    <property type="project" value="TreeGrafter"/>
</dbReference>
<dbReference type="AlphaFoldDB" id="A0A2T7NCR0"/>
<dbReference type="OrthoDB" id="428822at2759"/>
<dbReference type="GO" id="GO:0004818">
    <property type="term" value="F:glutamate-tRNA ligase activity"/>
    <property type="evidence" value="ECO:0007669"/>
    <property type="project" value="InterPro"/>
</dbReference>
<keyword evidence="5 7" id="KW-0648">Protein biosynthesis</keyword>
<evidence type="ECO:0000256" key="5">
    <source>
        <dbReference type="ARBA" id="ARBA00022917"/>
    </source>
</evidence>
<evidence type="ECO:0000313" key="10">
    <source>
        <dbReference type="EMBL" id="PVD18922.1"/>
    </source>
</evidence>
<evidence type="ECO:0000256" key="1">
    <source>
        <dbReference type="ARBA" id="ARBA00007894"/>
    </source>
</evidence>
<dbReference type="EMBL" id="PZQS01000014">
    <property type="protein sequence ID" value="PVD18922.1"/>
    <property type="molecule type" value="Genomic_DNA"/>
</dbReference>
<keyword evidence="4 7" id="KW-0067">ATP-binding</keyword>
<keyword evidence="6 7" id="KW-0030">Aminoacyl-tRNA synthetase</keyword>
<dbReference type="GO" id="GO:0006424">
    <property type="term" value="P:glutamyl-tRNA aminoacylation"/>
    <property type="evidence" value="ECO:0007669"/>
    <property type="project" value="InterPro"/>
</dbReference>
<dbReference type="GO" id="GO:0005524">
    <property type="term" value="F:ATP binding"/>
    <property type="evidence" value="ECO:0007669"/>
    <property type="project" value="UniProtKB-KW"/>
</dbReference>
<dbReference type="InterPro" id="IPR008925">
    <property type="entry name" value="aa_tRNA-synth_I_cd-bd_sf"/>
</dbReference>
<keyword evidence="11" id="KW-1185">Reference proteome</keyword>
<proteinExistence type="inferred from homology"/>
<dbReference type="InterPro" id="IPR020751">
    <property type="entry name" value="aa-tRNA-synth_I_codon-bd_sub2"/>
</dbReference>
<name>A0A2T7NCR0_POMCA</name>
<evidence type="ECO:0000256" key="4">
    <source>
        <dbReference type="ARBA" id="ARBA00022840"/>
    </source>
</evidence>
<dbReference type="Pfam" id="PF00749">
    <property type="entry name" value="tRNA-synt_1c"/>
    <property type="match status" value="1"/>
</dbReference>
<keyword evidence="3 7" id="KW-0547">Nucleotide-binding</keyword>
<feature type="domain" description="Aminoacyl-tRNA synthetase class I anticodon-binding" evidence="9">
    <location>
        <begin position="320"/>
        <end position="447"/>
    </location>
</feature>
<dbReference type="InterPro" id="IPR049940">
    <property type="entry name" value="GluQ/Sye"/>
</dbReference>
<protein>
    <submittedName>
        <fullName evidence="10">Uncharacterized protein</fullName>
    </submittedName>
</protein>
<evidence type="ECO:0000259" key="9">
    <source>
        <dbReference type="Pfam" id="PF19269"/>
    </source>
</evidence>
<dbReference type="NCBIfam" id="TIGR00464">
    <property type="entry name" value="gltX_bact"/>
    <property type="match status" value="1"/>
</dbReference>
<evidence type="ECO:0000256" key="6">
    <source>
        <dbReference type="ARBA" id="ARBA00023146"/>
    </source>
</evidence>
<evidence type="ECO:0000256" key="2">
    <source>
        <dbReference type="ARBA" id="ARBA00022598"/>
    </source>
</evidence>
<feature type="domain" description="Glutamyl/glutaminyl-tRNA synthetase class Ib catalytic" evidence="8">
    <location>
        <begin position="6"/>
        <end position="268"/>
    </location>
</feature>
<accession>A0A2T7NCR0</accession>
<evidence type="ECO:0000256" key="3">
    <source>
        <dbReference type="ARBA" id="ARBA00022741"/>
    </source>
</evidence>
<dbReference type="Gene3D" id="3.40.50.620">
    <property type="entry name" value="HUPs"/>
    <property type="match status" value="1"/>
</dbReference>
<dbReference type="SUPFAM" id="SSF52374">
    <property type="entry name" value="Nucleotidylyl transferase"/>
    <property type="match status" value="1"/>
</dbReference>
<organism evidence="10 11">
    <name type="scientific">Pomacea canaliculata</name>
    <name type="common">Golden apple snail</name>
    <dbReference type="NCBI Taxonomy" id="400727"/>
    <lineage>
        <taxon>Eukaryota</taxon>
        <taxon>Metazoa</taxon>
        <taxon>Spiralia</taxon>
        <taxon>Lophotrochozoa</taxon>
        <taxon>Mollusca</taxon>
        <taxon>Gastropoda</taxon>
        <taxon>Caenogastropoda</taxon>
        <taxon>Architaenioglossa</taxon>
        <taxon>Ampullarioidea</taxon>
        <taxon>Ampullariidae</taxon>
        <taxon>Pomacea</taxon>
    </lineage>
</organism>
<evidence type="ECO:0000256" key="7">
    <source>
        <dbReference type="RuleBase" id="RU363037"/>
    </source>
</evidence>
<dbReference type="PANTHER" id="PTHR43311:SF2">
    <property type="entry name" value="GLUTAMATE--TRNA LIGASE, MITOCHONDRIAL-RELATED"/>
    <property type="match status" value="1"/>
</dbReference>
<dbReference type="PANTHER" id="PTHR43311">
    <property type="entry name" value="GLUTAMATE--TRNA LIGASE"/>
    <property type="match status" value="1"/>
</dbReference>
<evidence type="ECO:0000313" key="11">
    <source>
        <dbReference type="Proteomes" id="UP000245119"/>
    </source>
</evidence>
<dbReference type="STRING" id="400727.A0A2T7NCR0"/>
<dbReference type="Gene3D" id="1.10.10.350">
    <property type="match status" value="1"/>
</dbReference>
<dbReference type="Proteomes" id="UP000245119">
    <property type="component" value="Linkage Group LG14"/>
</dbReference>
<dbReference type="InterPro" id="IPR004527">
    <property type="entry name" value="Glu-tRNA-ligase_bac/mito"/>
</dbReference>
<gene>
    <name evidence="10" type="ORF">C0Q70_21481</name>
</gene>
<dbReference type="InterPro" id="IPR045462">
    <property type="entry name" value="aa-tRNA-synth_I_cd-bd"/>
</dbReference>
<keyword evidence="2 7" id="KW-0436">Ligase</keyword>
<sequence length="461" mass="53202">MHWFQTRTVSGAIERLQDMLQWTGIVPDEGPSQGGNYGPYIQSQRLELYRENIKTLLQNETSYYCFCTPLRLDLLRRDAARNREVPGYDNRCRHLTKDEVQEKLARKTPYVIRLKLEPTTDPWDDLIKGPVTSNVAEIEGDPVLLKSDGFPTYHFANVVDDHYMEVTHVLRGDEWRASTPKHLLLYKAFGWHPPQFGHLPLILNKDGTKLSKRQGDIHVEHFRNSRYLPEAVVSYVTTVGSGFGVDTSSMTLEQLVQQFKLEKVRRNNSRLDPLFLEESNKAHLKRLLHSSKRNDLVSSLHSIVAEAYTNRLDRLHQDALSVEYLMRILDWSMTEDRICKLTDLLLPSFAFLWEIPQHSLLQSLQAQHPHIVQALGLCTQRLQEIPDFEKDTVSQVLKRSAKESQIKFNVYMLLLRQVLSGLKEGPPVAEMMTLLGRQNTLRRIEYSIKLMTSCQAVPFAV</sequence>
<dbReference type="GO" id="GO:0000049">
    <property type="term" value="F:tRNA binding"/>
    <property type="evidence" value="ECO:0007669"/>
    <property type="project" value="InterPro"/>
</dbReference>
<dbReference type="SUPFAM" id="SSF48163">
    <property type="entry name" value="An anticodon-binding domain of class I aminoacyl-tRNA synthetases"/>
    <property type="match status" value="1"/>
</dbReference>
<comment type="similarity">
    <text evidence="1">Belongs to the class-I aminoacyl-tRNA synthetase family. Glutamate--tRNA ligase type 1 subfamily.</text>
</comment>
<dbReference type="InterPro" id="IPR014729">
    <property type="entry name" value="Rossmann-like_a/b/a_fold"/>
</dbReference>
<reference evidence="10 11" key="1">
    <citation type="submission" date="2018-04" db="EMBL/GenBank/DDBJ databases">
        <title>The genome of golden apple snail Pomacea canaliculata provides insight into stress tolerance and invasive adaptation.</title>
        <authorList>
            <person name="Liu C."/>
            <person name="Liu B."/>
            <person name="Ren Y."/>
            <person name="Zhang Y."/>
            <person name="Wang H."/>
            <person name="Li S."/>
            <person name="Jiang F."/>
            <person name="Yin L."/>
            <person name="Zhang G."/>
            <person name="Qian W."/>
            <person name="Fan W."/>
        </authorList>
    </citation>
    <scope>NUCLEOTIDE SEQUENCE [LARGE SCALE GENOMIC DNA]</scope>
    <source>
        <strain evidence="10">SZHN2017</strain>
        <tissue evidence="10">Muscle</tissue>
    </source>
</reference>
<dbReference type="InterPro" id="IPR020058">
    <property type="entry name" value="Glu/Gln-tRNA-synth_Ib_cat-dom"/>
</dbReference>
<comment type="caution">
    <text evidence="10">The sequence shown here is derived from an EMBL/GenBank/DDBJ whole genome shotgun (WGS) entry which is preliminary data.</text>
</comment>